<dbReference type="VEuPathDB" id="VectorBase:ISCI012484"/>
<dbReference type="PANTHER" id="PTHR43730:SF1">
    <property type="entry name" value="BETA-MANNOSIDASE"/>
    <property type="match status" value="1"/>
</dbReference>
<accession>A0A4D5SAC8</accession>
<feature type="signal peptide" evidence="3">
    <location>
        <begin position="1"/>
        <end position="21"/>
    </location>
</feature>
<keyword evidence="2" id="KW-0326">Glycosidase</keyword>
<reference evidence="5" key="1">
    <citation type="submission" date="2019-04" db="EMBL/GenBank/DDBJ databases">
        <title>An insight into the mialome of Ixodes scapularis.</title>
        <authorList>
            <person name="Ribeiro J.M."/>
            <person name="Mather T.N."/>
            <person name="Karim S."/>
        </authorList>
    </citation>
    <scope>NUCLEOTIDE SEQUENCE</scope>
</reference>
<dbReference type="AlphaFoldDB" id="A0A4D5SAC8"/>
<sequence>MLHYFAVRFFAPLLVSAYVDGDRLLVYAIDDLYAGEPYNLRLDVRLYHYGSFVPRLSLTHVFPMSSLVQVVSAKNLSELLSSASCSRNNSFLTFRLSNDSDGETLSSNFLLLQVPRLATEIPSAALKISNVSALHSEDESLRGCNVHEIELKTDAVALFVWLSAGRVRGRFSDNGFIMVDKTTSLTFTSDLPLDVAQLRLNISVTCLNCLRHAGYSPMADIKTQ</sequence>
<keyword evidence="2" id="KW-0378">Hydrolase</keyword>
<dbReference type="OrthoDB" id="2866996at2759"/>
<dbReference type="InterPro" id="IPR036156">
    <property type="entry name" value="Beta-gal/glucu_dom_sf"/>
</dbReference>
<protein>
    <submittedName>
        <fullName evidence="5">Putative beta-mannosidase</fullName>
    </submittedName>
</protein>
<dbReference type="VEuPathDB" id="VectorBase:ISCW012484"/>
<feature type="domain" description="Beta-mannosidase Ig-fold" evidence="4">
    <location>
        <begin position="145"/>
        <end position="207"/>
    </location>
</feature>
<dbReference type="Gene3D" id="2.60.40.10">
    <property type="entry name" value="Immunoglobulins"/>
    <property type="match status" value="2"/>
</dbReference>
<feature type="chain" id="PRO_5020040287" evidence="3">
    <location>
        <begin position="22"/>
        <end position="224"/>
    </location>
</feature>
<name>A0A4D5SAC8_IXOSC</name>
<keyword evidence="3" id="KW-0732">Signal</keyword>
<dbReference type="Pfam" id="PF17753">
    <property type="entry name" value="Ig_mannosidase"/>
    <property type="match status" value="1"/>
</dbReference>
<dbReference type="PANTHER" id="PTHR43730">
    <property type="entry name" value="BETA-MANNOSIDASE"/>
    <property type="match status" value="1"/>
</dbReference>
<comment type="similarity">
    <text evidence="1">Belongs to the glycosyl hydrolase 2 family.</text>
</comment>
<dbReference type="EMBL" id="GHJT01010706">
    <property type="protein sequence ID" value="MOY44677.1"/>
    <property type="molecule type" value="Transcribed_RNA"/>
</dbReference>
<evidence type="ECO:0000256" key="2">
    <source>
        <dbReference type="ARBA" id="ARBA00023295"/>
    </source>
</evidence>
<evidence type="ECO:0000256" key="1">
    <source>
        <dbReference type="ARBA" id="ARBA00007401"/>
    </source>
</evidence>
<dbReference type="GO" id="GO:0016798">
    <property type="term" value="F:hydrolase activity, acting on glycosyl bonds"/>
    <property type="evidence" value="ECO:0007669"/>
    <property type="project" value="UniProtKB-KW"/>
</dbReference>
<dbReference type="SUPFAM" id="SSF49303">
    <property type="entry name" value="beta-Galactosidase/glucuronidase domain"/>
    <property type="match status" value="2"/>
</dbReference>
<evidence type="ECO:0000313" key="5">
    <source>
        <dbReference type="EMBL" id="MOY44677.1"/>
    </source>
</evidence>
<dbReference type="InterPro" id="IPR013783">
    <property type="entry name" value="Ig-like_fold"/>
</dbReference>
<evidence type="ECO:0000256" key="3">
    <source>
        <dbReference type="SAM" id="SignalP"/>
    </source>
</evidence>
<dbReference type="VEuPathDB" id="VectorBase:ISCP_032296"/>
<dbReference type="InterPro" id="IPR041625">
    <property type="entry name" value="Beta-mannosidase_Ig"/>
</dbReference>
<organism evidence="5">
    <name type="scientific">Ixodes scapularis</name>
    <name type="common">Black-legged tick</name>
    <name type="synonym">Deer tick</name>
    <dbReference type="NCBI Taxonomy" id="6945"/>
    <lineage>
        <taxon>Eukaryota</taxon>
        <taxon>Metazoa</taxon>
        <taxon>Ecdysozoa</taxon>
        <taxon>Arthropoda</taxon>
        <taxon>Chelicerata</taxon>
        <taxon>Arachnida</taxon>
        <taxon>Acari</taxon>
        <taxon>Parasitiformes</taxon>
        <taxon>Ixodida</taxon>
        <taxon>Ixodoidea</taxon>
        <taxon>Ixodidae</taxon>
        <taxon>Ixodinae</taxon>
        <taxon>Ixodes</taxon>
    </lineage>
</organism>
<evidence type="ECO:0000259" key="4">
    <source>
        <dbReference type="Pfam" id="PF17753"/>
    </source>
</evidence>
<dbReference type="InterPro" id="IPR050887">
    <property type="entry name" value="Beta-mannosidase_GH2"/>
</dbReference>
<proteinExistence type="inferred from homology"/>